<reference evidence="3 4" key="1">
    <citation type="submission" date="2018-08" db="EMBL/GenBank/DDBJ databases">
        <title>Draft genome of the lignicolous fungus Coniochaeta pulveracea.</title>
        <authorList>
            <person name="Borstlap C.J."/>
            <person name="De Witt R.N."/>
            <person name="Botha A."/>
            <person name="Volschenk H."/>
        </authorList>
    </citation>
    <scope>NUCLEOTIDE SEQUENCE [LARGE SCALE GENOMIC DNA]</scope>
    <source>
        <strain evidence="3 4">CAB683</strain>
    </source>
</reference>
<accession>A0A420YK27</accession>
<proteinExistence type="predicted"/>
<protein>
    <recommendedName>
        <fullName evidence="2">TNT domain-containing protein</fullName>
    </recommendedName>
</protein>
<dbReference type="EMBL" id="QVQW01000005">
    <property type="protein sequence ID" value="RKU48237.1"/>
    <property type="molecule type" value="Genomic_DNA"/>
</dbReference>
<dbReference type="Pfam" id="PF14021">
    <property type="entry name" value="TNT"/>
    <property type="match status" value="1"/>
</dbReference>
<dbReference type="PANTHER" id="PTHR42059">
    <property type="entry name" value="TNT DOMAIN-CONTAINING PROTEIN"/>
    <property type="match status" value="1"/>
</dbReference>
<organism evidence="3 4">
    <name type="scientific">Coniochaeta pulveracea</name>
    <dbReference type="NCBI Taxonomy" id="177199"/>
    <lineage>
        <taxon>Eukaryota</taxon>
        <taxon>Fungi</taxon>
        <taxon>Dikarya</taxon>
        <taxon>Ascomycota</taxon>
        <taxon>Pezizomycotina</taxon>
        <taxon>Sordariomycetes</taxon>
        <taxon>Sordariomycetidae</taxon>
        <taxon>Coniochaetales</taxon>
        <taxon>Coniochaetaceae</taxon>
        <taxon>Coniochaeta</taxon>
    </lineage>
</organism>
<comment type="caution">
    <text evidence="3">The sequence shown here is derived from an EMBL/GenBank/DDBJ whole genome shotgun (WGS) entry which is preliminary data.</text>
</comment>
<feature type="domain" description="TNT" evidence="2">
    <location>
        <begin position="114"/>
        <end position="150"/>
    </location>
</feature>
<evidence type="ECO:0000313" key="3">
    <source>
        <dbReference type="EMBL" id="RKU48237.1"/>
    </source>
</evidence>
<dbReference type="Proteomes" id="UP000275385">
    <property type="component" value="Unassembled WGS sequence"/>
</dbReference>
<name>A0A420YK27_9PEZI</name>
<dbReference type="PANTHER" id="PTHR42059:SF1">
    <property type="entry name" value="TNT DOMAIN-CONTAINING PROTEIN"/>
    <property type="match status" value="1"/>
</dbReference>
<keyword evidence="4" id="KW-1185">Reference proteome</keyword>
<evidence type="ECO:0000259" key="2">
    <source>
        <dbReference type="Pfam" id="PF14021"/>
    </source>
</evidence>
<dbReference type="InterPro" id="IPR053024">
    <property type="entry name" value="Fungal_surface_NADase"/>
</dbReference>
<dbReference type="GO" id="GO:0050135">
    <property type="term" value="F:NADP+ nucleosidase activity"/>
    <property type="evidence" value="ECO:0007669"/>
    <property type="project" value="InterPro"/>
</dbReference>
<feature type="signal peptide" evidence="1">
    <location>
        <begin position="1"/>
        <end position="19"/>
    </location>
</feature>
<keyword evidence="1" id="KW-0732">Signal</keyword>
<evidence type="ECO:0000313" key="4">
    <source>
        <dbReference type="Proteomes" id="UP000275385"/>
    </source>
</evidence>
<evidence type="ECO:0000256" key="1">
    <source>
        <dbReference type="SAM" id="SignalP"/>
    </source>
</evidence>
<feature type="chain" id="PRO_5019044532" description="TNT domain-containing protein" evidence="1">
    <location>
        <begin position="20"/>
        <end position="157"/>
    </location>
</feature>
<gene>
    <name evidence="3" type="ORF">DL546_004296</name>
</gene>
<dbReference type="AlphaFoldDB" id="A0A420YK27"/>
<sequence>MLFTGLLVSFLYLIPTTLAKVQYKCDPQSLNFCVGTEINASVLYTYVCGDARLGPLQLPTKLPLDTITDIYDPFGGLCPSDFLLAWTRNGRYRYPPNDGFANDTGGNPIVVEFTLLPGMVVDRFGKETGTFLAPAAAPYMQRSLPPSSLDTPEGSTR</sequence>
<dbReference type="OrthoDB" id="2923349at2759"/>
<dbReference type="InterPro" id="IPR025331">
    <property type="entry name" value="TNT"/>
</dbReference>